<dbReference type="EMBL" id="KZ345020">
    <property type="protein sequence ID" value="PIO76949.1"/>
    <property type="molecule type" value="Genomic_DNA"/>
</dbReference>
<dbReference type="PANTHER" id="PTHR11280">
    <property type="entry name" value="GLUCOSAMINE-6-PHOSPHATE ISOMERASE"/>
    <property type="match status" value="1"/>
</dbReference>
<dbReference type="SUPFAM" id="SSF100950">
    <property type="entry name" value="NagB/RpiA/CoA transferase-like"/>
    <property type="match status" value="1"/>
</dbReference>
<evidence type="ECO:0000256" key="3">
    <source>
        <dbReference type="ARBA" id="ARBA00005526"/>
    </source>
</evidence>
<dbReference type="GO" id="GO:0005975">
    <property type="term" value="P:carbohydrate metabolic process"/>
    <property type="evidence" value="ECO:0007669"/>
    <property type="project" value="InterPro"/>
</dbReference>
<dbReference type="InterPro" id="IPR037171">
    <property type="entry name" value="NagB/RpiA_transferase-like"/>
</dbReference>
<dbReference type="Gene3D" id="3.40.50.1360">
    <property type="match status" value="1"/>
</dbReference>
<evidence type="ECO:0000256" key="10">
    <source>
        <dbReference type="SAM" id="MobiDB-lite"/>
    </source>
</evidence>
<evidence type="ECO:0000256" key="8">
    <source>
        <dbReference type="ARBA" id="ARBA00049961"/>
    </source>
</evidence>
<dbReference type="AlphaFoldDB" id="A0A2G9V381"/>
<feature type="compositionally biased region" description="Basic and acidic residues" evidence="10">
    <location>
        <begin position="244"/>
        <end position="267"/>
    </location>
</feature>
<dbReference type="InterPro" id="IPR006148">
    <property type="entry name" value="Glc/Gal-6P_isomerase"/>
</dbReference>
<keyword evidence="7" id="KW-0378">Hydrolase</keyword>
<comment type="catalytic activity">
    <reaction evidence="1">
        <text>alpha-D-glucosamine 6-phosphate + H2O = beta-D-fructose 6-phosphate + NH4(+)</text>
        <dbReference type="Rhea" id="RHEA:12172"/>
        <dbReference type="ChEBI" id="CHEBI:15377"/>
        <dbReference type="ChEBI" id="CHEBI:28938"/>
        <dbReference type="ChEBI" id="CHEBI:57634"/>
        <dbReference type="ChEBI" id="CHEBI:75989"/>
        <dbReference type="EC" id="3.5.99.6"/>
    </reaction>
</comment>
<dbReference type="PROSITE" id="PS01161">
    <property type="entry name" value="GLC_GALNAC_ISOMERASE"/>
    <property type="match status" value="1"/>
</dbReference>
<feature type="compositionally biased region" description="Basic and acidic residues" evidence="10">
    <location>
        <begin position="320"/>
        <end position="333"/>
    </location>
</feature>
<dbReference type="PANTHER" id="PTHR11280:SF5">
    <property type="entry name" value="GLUCOSAMINE-6-PHOSPHATE ISOMERASE"/>
    <property type="match status" value="1"/>
</dbReference>
<name>A0A2G9V381_TELCI</name>
<feature type="region of interest" description="Disordered" evidence="10">
    <location>
        <begin position="526"/>
        <end position="561"/>
    </location>
</feature>
<evidence type="ECO:0000259" key="11">
    <source>
        <dbReference type="Pfam" id="PF01182"/>
    </source>
</evidence>
<comment type="similarity">
    <text evidence="3">Belongs to the glucosamine/galactosamine-6-phosphate isomerase family.</text>
</comment>
<evidence type="ECO:0000256" key="5">
    <source>
        <dbReference type="ARBA" id="ARBA00012680"/>
    </source>
</evidence>
<evidence type="ECO:0000256" key="9">
    <source>
        <dbReference type="ARBA" id="ARBA00050047"/>
    </source>
</evidence>
<dbReference type="CDD" id="cd01399">
    <property type="entry name" value="GlcN6P_deaminase"/>
    <property type="match status" value="1"/>
</dbReference>
<evidence type="ECO:0000256" key="6">
    <source>
        <dbReference type="ARBA" id="ARBA00017067"/>
    </source>
</evidence>
<dbReference type="NCBIfam" id="TIGR00502">
    <property type="entry name" value="nagB"/>
    <property type="match status" value="1"/>
</dbReference>
<organism evidence="12 13">
    <name type="scientific">Teladorsagia circumcincta</name>
    <name type="common">Brown stomach worm</name>
    <name type="synonym">Ostertagia circumcincta</name>
    <dbReference type="NCBI Taxonomy" id="45464"/>
    <lineage>
        <taxon>Eukaryota</taxon>
        <taxon>Metazoa</taxon>
        <taxon>Ecdysozoa</taxon>
        <taxon>Nematoda</taxon>
        <taxon>Chromadorea</taxon>
        <taxon>Rhabditida</taxon>
        <taxon>Rhabditina</taxon>
        <taxon>Rhabditomorpha</taxon>
        <taxon>Strongyloidea</taxon>
        <taxon>Trichostrongylidae</taxon>
        <taxon>Teladorsagia</taxon>
    </lineage>
</organism>
<evidence type="ECO:0000256" key="2">
    <source>
        <dbReference type="ARBA" id="ARBA00004775"/>
    </source>
</evidence>
<comment type="subunit">
    <text evidence="4">Homohexamer.</text>
</comment>
<evidence type="ECO:0000256" key="7">
    <source>
        <dbReference type="ARBA" id="ARBA00022801"/>
    </source>
</evidence>
<dbReference type="GO" id="GO:0019262">
    <property type="term" value="P:N-acetylneuraminate catabolic process"/>
    <property type="evidence" value="ECO:0007669"/>
    <property type="project" value="TreeGrafter"/>
</dbReference>
<feature type="compositionally biased region" description="Basic residues" evidence="10">
    <location>
        <begin position="268"/>
        <end position="290"/>
    </location>
</feature>
<dbReference type="GO" id="GO:0006043">
    <property type="term" value="P:glucosamine catabolic process"/>
    <property type="evidence" value="ECO:0007669"/>
    <property type="project" value="TreeGrafter"/>
</dbReference>
<feature type="compositionally biased region" description="Basic residues" evidence="10">
    <location>
        <begin position="527"/>
        <end position="545"/>
    </location>
</feature>
<feature type="region of interest" description="Disordered" evidence="10">
    <location>
        <begin position="244"/>
        <end position="344"/>
    </location>
</feature>
<dbReference type="GO" id="GO:0005737">
    <property type="term" value="C:cytoplasm"/>
    <property type="evidence" value="ECO:0007669"/>
    <property type="project" value="TreeGrafter"/>
</dbReference>
<comment type="function">
    <text evidence="8">Catalyzes the reversible conversion of alpha-D-glucosamine 6-phosphate (GlcN-6P) into beta-D-fructose 6-phosphate (Fru-6P) and ammonium ion, a regulatory reaction step in de novo uridine diphosphate-N-acetyl-alpha-D-glucosamine (UDP-GlcNAc) biosynthesis via hexosamine pathway.</text>
</comment>
<evidence type="ECO:0000313" key="13">
    <source>
        <dbReference type="Proteomes" id="UP000230423"/>
    </source>
</evidence>
<reference evidence="12 13" key="1">
    <citation type="submission" date="2015-09" db="EMBL/GenBank/DDBJ databases">
        <title>Draft genome of the parasitic nematode Teladorsagia circumcincta isolate WARC Sus (inbred).</title>
        <authorList>
            <person name="Mitreva M."/>
        </authorList>
    </citation>
    <scope>NUCLEOTIDE SEQUENCE [LARGE SCALE GENOMIC DNA]</scope>
    <source>
        <strain evidence="12 13">S</strain>
    </source>
</reference>
<dbReference type="GO" id="GO:0006046">
    <property type="term" value="P:N-acetylglucosamine catabolic process"/>
    <property type="evidence" value="ECO:0007669"/>
    <property type="project" value="TreeGrafter"/>
</dbReference>
<proteinExistence type="inferred from homology"/>
<comment type="pathway">
    <text evidence="2">Nucleotide-sugar biosynthesis; UDP-N-acetyl-alpha-D-glucosamine biosynthesis; alpha-D-glucosamine 6-phosphate from D-fructose 6-phosphate: step 1/1.</text>
</comment>
<dbReference type="InterPro" id="IPR004547">
    <property type="entry name" value="Glucosamine6P_isomerase"/>
</dbReference>
<dbReference type="GO" id="GO:0004342">
    <property type="term" value="F:glucosamine-6-phosphate deaminase activity"/>
    <property type="evidence" value="ECO:0007669"/>
    <property type="project" value="UniProtKB-EC"/>
</dbReference>
<protein>
    <recommendedName>
        <fullName evidence="6">Glucosamine-6-phosphate deaminase</fullName>
        <ecNumber evidence="5">3.5.99.6</ecNumber>
    </recommendedName>
    <alternativeName>
        <fullName evidence="9">Glucosamine-6-phosphate isomerase</fullName>
    </alternativeName>
</protein>
<sequence length="683" mass="76985">MEPSRVMWLGGGFVGGDTPLEDSLNKCWKIGKMRLIIEQTAEEVTDFAARYVRNRINAHNCGPERHFVLGLPTGSTPLGMYKKLIKFYEEGTLSFKYVITFNMDEYVGLPRDHPESYHSFMYNNLFRHIDIEPSNVHILDGNAEDVEKECREYEEKIASVGGIDLFIGGIGPDGHIAFNEPGSSLSSRTRLKTLNADTIQANSRFFGGDMAMVPTQALTVGVQTVMDAKEMSDLEPDRRKELEKIPLDDDHASDGQLHDDASEEQRSPTKRKQVRGRTSRNRRKQKHRSRGSNSSSNSYESLVETSEGSESDSNPFLGRKLRERDDESRKKYEPPSPLQHSQERISKKIEFVSSLREAPEIVGLEKKKLRSRVKIVDNFLEHFDSCAAGTYVGKEERMSYYERLPLVASPLATVPVLDDGLRALNYRLPLDEQSMVADSECVMNALNLLAISHNEAVEQRAHRADSTSYGVDPARSVPNYRRLPIEVPTRSADKPWNEFAGGLIGPKLATEVVEKTQCQRLTEALRKERRSFHQKRERTHKRHHSRSVEKDKSQESRPTVLGSRRVQANMVGDLRLRISTYHYGRSRCQQSCSRADKANPCLSSVAKPALVAADSAAHSRLCAIRQATKSAAGPGRTTAPLSSEEEVQTHRMSHLMNHWRRSGLYTSAVIVFMANWSDATVKL</sequence>
<feature type="compositionally biased region" description="Polar residues" evidence="10">
    <location>
        <begin position="299"/>
        <end position="314"/>
    </location>
</feature>
<evidence type="ECO:0000256" key="4">
    <source>
        <dbReference type="ARBA" id="ARBA00011643"/>
    </source>
</evidence>
<gene>
    <name evidence="12" type="ORF">TELCIR_00972</name>
</gene>
<feature type="domain" description="Glucosamine/galactosamine-6-phosphate isomerase" evidence="11">
    <location>
        <begin position="40"/>
        <end position="177"/>
    </location>
</feature>
<keyword evidence="13" id="KW-1185">Reference proteome</keyword>
<dbReference type="Pfam" id="PF01182">
    <property type="entry name" value="Glucosamine_iso"/>
    <property type="match status" value="1"/>
</dbReference>
<evidence type="ECO:0000313" key="12">
    <source>
        <dbReference type="EMBL" id="PIO76949.1"/>
    </source>
</evidence>
<dbReference type="Proteomes" id="UP000230423">
    <property type="component" value="Unassembled WGS sequence"/>
</dbReference>
<feature type="compositionally biased region" description="Basic and acidic residues" evidence="10">
    <location>
        <begin position="546"/>
        <end position="555"/>
    </location>
</feature>
<accession>A0A2G9V381</accession>
<evidence type="ECO:0000256" key="1">
    <source>
        <dbReference type="ARBA" id="ARBA00000644"/>
    </source>
</evidence>
<dbReference type="GO" id="GO:0042802">
    <property type="term" value="F:identical protein binding"/>
    <property type="evidence" value="ECO:0007669"/>
    <property type="project" value="TreeGrafter"/>
</dbReference>
<dbReference type="EC" id="3.5.99.6" evidence="5"/>
<dbReference type="InterPro" id="IPR018321">
    <property type="entry name" value="Glucosamine6P_isomerase_CS"/>
</dbReference>
<dbReference type="OrthoDB" id="7663298at2759"/>